<evidence type="ECO:0000313" key="2">
    <source>
        <dbReference type="Proteomes" id="UP000823786"/>
    </source>
</evidence>
<keyword evidence="2" id="KW-1185">Reference proteome</keyword>
<accession>A0ABS4EUJ6</accession>
<proteinExistence type="predicted"/>
<sequence>MSGKLVCRVLLFGSLLSGCGLVVPQKAPLRGNPVDAQGRTRQGKMESNIIANVRCEVTKGLFEALMTNHVPWLKDWGTKITLDLSWDEVSNFNPGVSYTDPIGAGKTFTVGAGLQLSARATRQEQITFTLDNSVLLIEAGLTKDARGNLDCSSLQDGTQVYSDLDIDGFILDKTTIAGGHEATTRTIEYPQFSTFTQKLTFVATFGASATPTWKLVRTTYNPSGNFLQATRTKTNLIVVTLGPLETPLSKRAGPELVEQARVIHNANVASAMNSAVFVTIQPNQ</sequence>
<dbReference type="RefSeq" id="WP_209856175.1">
    <property type="nucleotide sequence ID" value="NZ_JAGGJV010000011.1"/>
</dbReference>
<reference evidence="1 2" key="1">
    <citation type="submission" date="2021-03" db="EMBL/GenBank/DDBJ databases">
        <title>Genomic Encyclopedia of Type Strains, Phase IV (KMG-IV): sequencing the most valuable type-strain genomes for metagenomic binning, comparative biology and taxonomic classification.</title>
        <authorList>
            <person name="Goeker M."/>
        </authorList>
    </citation>
    <scope>NUCLEOTIDE SEQUENCE [LARGE SCALE GENOMIC DNA]</scope>
    <source>
        <strain evidence="1 2">DSM 26427</strain>
    </source>
</reference>
<organism evidence="1 2">
    <name type="scientific">Rhizobium herbae</name>
    <dbReference type="NCBI Taxonomy" id="508661"/>
    <lineage>
        <taxon>Bacteria</taxon>
        <taxon>Pseudomonadati</taxon>
        <taxon>Pseudomonadota</taxon>
        <taxon>Alphaproteobacteria</taxon>
        <taxon>Hyphomicrobiales</taxon>
        <taxon>Rhizobiaceae</taxon>
        <taxon>Rhizobium/Agrobacterium group</taxon>
        <taxon>Rhizobium</taxon>
    </lineage>
</organism>
<comment type="caution">
    <text evidence="1">The sequence shown here is derived from an EMBL/GenBank/DDBJ whole genome shotgun (WGS) entry which is preliminary data.</text>
</comment>
<dbReference type="Proteomes" id="UP000823786">
    <property type="component" value="Unassembled WGS sequence"/>
</dbReference>
<gene>
    <name evidence="1" type="ORF">J2Z75_005160</name>
</gene>
<evidence type="ECO:0008006" key="3">
    <source>
        <dbReference type="Google" id="ProtNLM"/>
    </source>
</evidence>
<dbReference type="PROSITE" id="PS51257">
    <property type="entry name" value="PROKAR_LIPOPROTEIN"/>
    <property type="match status" value="1"/>
</dbReference>
<dbReference type="EMBL" id="JAGGJV010000011">
    <property type="protein sequence ID" value="MBP1861631.1"/>
    <property type="molecule type" value="Genomic_DNA"/>
</dbReference>
<protein>
    <recommendedName>
        <fullName evidence="3">Lipoprotein</fullName>
    </recommendedName>
</protein>
<name>A0ABS4EUJ6_9HYPH</name>
<evidence type="ECO:0000313" key="1">
    <source>
        <dbReference type="EMBL" id="MBP1861631.1"/>
    </source>
</evidence>